<feature type="compositionally biased region" description="Basic and acidic residues" evidence="1">
    <location>
        <begin position="1"/>
        <end position="19"/>
    </location>
</feature>
<proteinExistence type="predicted"/>
<dbReference type="GeneID" id="92209725"/>
<reference evidence="2 3" key="1">
    <citation type="submission" date="2024-03" db="EMBL/GenBank/DDBJ databases">
        <authorList>
            <person name="Brejova B."/>
        </authorList>
    </citation>
    <scope>NUCLEOTIDE SEQUENCE [LARGE SCALE GENOMIC DNA]</scope>
    <source>
        <strain evidence="2 3">CBS 14171</strain>
    </source>
</reference>
<sequence>MPKREVESEPKTDLFHLEDPFDSEEPGLEGAWEHEMEKKKIIRDDLRSKAWKPQSREVEDHDIGENFGEHREARTYEHHSNLFSSLPHLHFGSITNYPGFNEDSRGGQGGQGGKNEDEEEGGGGDKRQLNKTRDETRKSPAMREHVYGQQQEMEEEDVDRGGRGKKAGGGSSGSGGGADDFINLLG</sequence>
<feature type="compositionally biased region" description="Basic and acidic residues" evidence="1">
    <location>
        <begin position="123"/>
        <end position="146"/>
    </location>
</feature>
<dbReference type="RefSeq" id="XP_066831467.1">
    <property type="nucleotide sequence ID" value="XM_066974760.1"/>
</dbReference>
<name>A0ABP0ZVF1_9ASCO</name>
<feature type="compositionally biased region" description="Gly residues" evidence="1">
    <location>
        <begin position="167"/>
        <end position="178"/>
    </location>
</feature>
<feature type="region of interest" description="Disordered" evidence="1">
    <location>
        <begin position="88"/>
        <end position="186"/>
    </location>
</feature>
<accession>A0ABP0ZVF1</accession>
<protein>
    <submittedName>
        <fullName evidence="2">Uncharacterized protein</fullName>
    </submittedName>
</protein>
<evidence type="ECO:0000256" key="1">
    <source>
        <dbReference type="SAM" id="MobiDB-lite"/>
    </source>
</evidence>
<organism evidence="2 3">
    <name type="scientific">Lodderomyces beijingensis</name>
    <dbReference type="NCBI Taxonomy" id="1775926"/>
    <lineage>
        <taxon>Eukaryota</taxon>
        <taxon>Fungi</taxon>
        <taxon>Dikarya</taxon>
        <taxon>Ascomycota</taxon>
        <taxon>Saccharomycotina</taxon>
        <taxon>Pichiomycetes</taxon>
        <taxon>Debaryomycetaceae</taxon>
        <taxon>Candida/Lodderomyces clade</taxon>
        <taxon>Lodderomyces</taxon>
    </lineage>
</organism>
<feature type="region of interest" description="Disordered" evidence="1">
    <location>
        <begin position="1"/>
        <end position="36"/>
    </location>
</feature>
<dbReference type="EMBL" id="OZ022409">
    <property type="protein sequence ID" value="CAK9440429.1"/>
    <property type="molecule type" value="Genomic_DNA"/>
</dbReference>
<keyword evidence="3" id="KW-1185">Reference proteome</keyword>
<gene>
    <name evidence="2" type="ORF">LODBEIA_P45290</name>
</gene>
<evidence type="ECO:0000313" key="3">
    <source>
        <dbReference type="Proteomes" id="UP001497383"/>
    </source>
</evidence>
<dbReference type="Proteomes" id="UP001497383">
    <property type="component" value="Chromosome 5"/>
</dbReference>
<evidence type="ECO:0000313" key="2">
    <source>
        <dbReference type="EMBL" id="CAK9440429.1"/>
    </source>
</evidence>
<feature type="region of interest" description="Disordered" evidence="1">
    <location>
        <begin position="49"/>
        <end position="72"/>
    </location>
</feature>